<dbReference type="AlphaFoldDB" id="T0J8Y8"/>
<feature type="compositionally biased region" description="Acidic residues" evidence="4">
    <location>
        <begin position="25"/>
        <end position="34"/>
    </location>
</feature>
<dbReference type="Proteomes" id="UP000015527">
    <property type="component" value="Unassembled WGS sequence"/>
</dbReference>
<dbReference type="EMBL" id="ATHL01000040">
    <property type="protein sequence ID" value="EQB18364.1"/>
    <property type="molecule type" value="Genomic_DNA"/>
</dbReference>
<feature type="compositionally biased region" description="Low complexity" evidence="4">
    <location>
        <begin position="1"/>
        <end position="16"/>
    </location>
</feature>
<dbReference type="SUPFAM" id="SSF56935">
    <property type="entry name" value="Porins"/>
    <property type="match status" value="1"/>
</dbReference>
<dbReference type="PANTHER" id="PTHR47234:SF3">
    <property type="entry name" value="SECRETIN_TONB SHORT N-TERMINAL DOMAIN-CONTAINING PROTEIN"/>
    <property type="match status" value="1"/>
</dbReference>
<sequence>MAAATAPAVAPVAALASPNDAAGPQDDEHDEDPLEVTGSDIVVVAPRIQGQLDVPNQPIATFDEEDIAAYGADSIGDLIAAISPQTGSGRGRGSGTPVILVNGQRITSFREMRNIPPEAIRKMEVLPEEVALRFGYAANQRVVNLILKDRFSATTVAGEYNRPTRGGYDNYELESGIVKIAGPRRYNFNAKYTDTSMLTEDERNIRQEAGSQPTVADDPSPARYRSLAAADSEFALNGTMTQNLGENGMAGSITANGAFTHEVATSLSGLDTVILTSPTGGRQTRTLPDPLASRTVTDSFEGGLGYNTMIGRWMFNVTGDGSYVNAGTRIDRRRDLSGLQAAAEAGTLDIAGALPFVPGTGVDTARSRTLSLSSLATLSGTPFSMPAGDANLTFKGGYDFSRVQSETRSDTFADSTLTRGDVSAGVNLALPLTSRGYFLGGIGDLALNVSAGLNHLSDFGTLTDWSAGFTWSPTEKLTFQASYLVDQEAPTLALLGAPSVLSYNVSVYDFTRNSTALVTVLSGGNQDLARETQRDIKLSATWELPFMKRSNLIVEYFRNRSSNVSESFPLLTSAVETAFPGRVQRDAAGNLVYLDRRAVTFDEETSSSVRWGLNLSGNLGKEPSGGFGRPPERADTPRGGGNGDAPKRDAG</sequence>
<proteinExistence type="predicted"/>
<gene>
    <name evidence="5" type="ORF">L284_04795</name>
</gene>
<dbReference type="InterPro" id="IPR037066">
    <property type="entry name" value="Plug_dom_sf"/>
</dbReference>
<keyword evidence="2" id="KW-0472">Membrane</keyword>
<dbReference type="Gene3D" id="2.40.170.20">
    <property type="entry name" value="TonB-dependent receptor, beta-barrel domain"/>
    <property type="match status" value="1"/>
</dbReference>
<evidence type="ECO:0000313" key="6">
    <source>
        <dbReference type="Proteomes" id="UP000015527"/>
    </source>
</evidence>
<reference evidence="5 6" key="1">
    <citation type="journal article" date="2013" name="Genome Announc.">
        <title>Genome Sequence of Novosphingobium lindaniclasticum LE124T, Isolated from a Hexachlorocyclohexane Dumpsite.</title>
        <authorList>
            <person name="Saxena A."/>
            <person name="Nayyar N."/>
            <person name="Sangwan N."/>
            <person name="Kumari R."/>
            <person name="Khurana J.P."/>
            <person name="Lal R."/>
        </authorList>
    </citation>
    <scope>NUCLEOTIDE SEQUENCE [LARGE SCALE GENOMIC DNA]</scope>
    <source>
        <strain evidence="5 6">LE124</strain>
    </source>
</reference>
<evidence type="ECO:0000256" key="4">
    <source>
        <dbReference type="SAM" id="MobiDB-lite"/>
    </source>
</evidence>
<feature type="region of interest" description="Disordered" evidence="4">
    <location>
        <begin position="612"/>
        <end position="651"/>
    </location>
</feature>
<dbReference type="GO" id="GO:0009279">
    <property type="term" value="C:cell outer membrane"/>
    <property type="evidence" value="ECO:0007669"/>
    <property type="project" value="UniProtKB-SubCell"/>
</dbReference>
<keyword evidence="6" id="KW-1185">Reference proteome</keyword>
<feature type="non-terminal residue" evidence="5">
    <location>
        <position position="651"/>
    </location>
</feature>
<dbReference type="eggNOG" id="COG4206">
    <property type="taxonomic scope" value="Bacteria"/>
</dbReference>
<comment type="caution">
    <text evidence="5">The sequence shown here is derived from an EMBL/GenBank/DDBJ whole genome shotgun (WGS) entry which is preliminary data.</text>
</comment>
<name>T0J8Y8_9SPHN</name>
<evidence type="ECO:0000313" key="5">
    <source>
        <dbReference type="EMBL" id="EQB18364.1"/>
    </source>
</evidence>
<evidence type="ECO:0008006" key="7">
    <source>
        <dbReference type="Google" id="ProtNLM"/>
    </source>
</evidence>
<organism evidence="5 6">
    <name type="scientific">Novosphingobium lindaniclasticum LE124</name>
    <dbReference type="NCBI Taxonomy" id="1096930"/>
    <lineage>
        <taxon>Bacteria</taxon>
        <taxon>Pseudomonadati</taxon>
        <taxon>Pseudomonadota</taxon>
        <taxon>Alphaproteobacteria</taxon>
        <taxon>Sphingomonadales</taxon>
        <taxon>Sphingomonadaceae</taxon>
        <taxon>Novosphingobium</taxon>
    </lineage>
</organism>
<evidence type="ECO:0000256" key="2">
    <source>
        <dbReference type="ARBA" id="ARBA00023136"/>
    </source>
</evidence>
<dbReference type="InterPro" id="IPR036942">
    <property type="entry name" value="Beta-barrel_TonB_sf"/>
</dbReference>
<protein>
    <recommendedName>
        <fullName evidence="7">TonB-dependent receptor plug domain-containing protein</fullName>
    </recommendedName>
</protein>
<comment type="subcellular location">
    <subcellularLocation>
        <location evidence="1">Cell outer membrane</location>
    </subcellularLocation>
</comment>
<dbReference type="Gene3D" id="2.170.130.10">
    <property type="entry name" value="TonB-dependent receptor, plug domain"/>
    <property type="match status" value="1"/>
</dbReference>
<evidence type="ECO:0000256" key="1">
    <source>
        <dbReference type="ARBA" id="ARBA00004442"/>
    </source>
</evidence>
<accession>T0J8Y8</accession>
<dbReference type="PANTHER" id="PTHR47234">
    <property type="match status" value="1"/>
</dbReference>
<evidence type="ECO:0000256" key="3">
    <source>
        <dbReference type="ARBA" id="ARBA00023237"/>
    </source>
</evidence>
<feature type="region of interest" description="Disordered" evidence="4">
    <location>
        <begin position="1"/>
        <end position="35"/>
    </location>
</feature>
<keyword evidence="3" id="KW-0998">Cell outer membrane</keyword>